<evidence type="ECO:0000256" key="1">
    <source>
        <dbReference type="SAM" id="MobiDB-lite"/>
    </source>
</evidence>
<protein>
    <submittedName>
        <fullName evidence="2">Uncharacterized protein</fullName>
    </submittedName>
</protein>
<dbReference type="EMBL" id="PGOL01001335">
    <property type="protein sequence ID" value="PKI58902.1"/>
    <property type="molecule type" value="Genomic_DNA"/>
</dbReference>
<organism evidence="2 3">
    <name type="scientific">Punica granatum</name>
    <name type="common">Pomegranate</name>
    <dbReference type="NCBI Taxonomy" id="22663"/>
    <lineage>
        <taxon>Eukaryota</taxon>
        <taxon>Viridiplantae</taxon>
        <taxon>Streptophyta</taxon>
        <taxon>Embryophyta</taxon>
        <taxon>Tracheophyta</taxon>
        <taxon>Spermatophyta</taxon>
        <taxon>Magnoliopsida</taxon>
        <taxon>eudicotyledons</taxon>
        <taxon>Gunneridae</taxon>
        <taxon>Pentapetalae</taxon>
        <taxon>rosids</taxon>
        <taxon>malvids</taxon>
        <taxon>Myrtales</taxon>
        <taxon>Lythraceae</taxon>
        <taxon>Punica</taxon>
    </lineage>
</organism>
<comment type="caution">
    <text evidence="2">The sequence shown here is derived from an EMBL/GenBank/DDBJ whole genome shotgun (WGS) entry which is preliminary data.</text>
</comment>
<sequence length="88" mass="10557">MTRRTRTRNSRTPAEVATPPRPIRFAENRPIQLPSWLREWMAGEAEPCRMVNERRKQQADDGEIRRSADQLNFVDVRSRERRFPEELH</sequence>
<dbReference type="AlphaFoldDB" id="A0A2I0JRJ4"/>
<accession>A0A2I0JRJ4</accession>
<proteinExistence type="predicted"/>
<name>A0A2I0JRJ4_PUNGR</name>
<evidence type="ECO:0000313" key="2">
    <source>
        <dbReference type="EMBL" id="PKI58902.1"/>
    </source>
</evidence>
<reference evidence="2 3" key="1">
    <citation type="submission" date="2017-11" db="EMBL/GenBank/DDBJ databases">
        <title>De-novo sequencing of pomegranate (Punica granatum L.) genome.</title>
        <authorList>
            <person name="Akparov Z."/>
            <person name="Amiraslanov A."/>
            <person name="Hajiyeva S."/>
            <person name="Abbasov M."/>
            <person name="Kaur K."/>
            <person name="Hamwieh A."/>
            <person name="Solovyev V."/>
            <person name="Salamov A."/>
            <person name="Braich B."/>
            <person name="Kosarev P."/>
            <person name="Mahmoud A."/>
            <person name="Hajiyev E."/>
            <person name="Babayeva S."/>
            <person name="Izzatullayeva V."/>
            <person name="Mammadov A."/>
            <person name="Mammadov A."/>
            <person name="Sharifova S."/>
            <person name="Ojaghi J."/>
            <person name="Eynullazada K."/>
            <person name="Bayramov B."/>
            <person name="Abdulazimova A."/>
            <person name="Shahmuradov I."/>
        </authorList>
    </citation>
    <scope>NUCLEOTIDE SEQUENCE [LARGE SCALE GENOMIC DNA]</scope>
    <source>
        <strain evidence="3">cv. AG2017</strain>
        <tissue evidence="2">Leaf</tissue>
    </source>
</reference>
<keyword evidence="3" id="KW-1185">Reference proteome</keyword>
<dbReference type="Proteomes" id="UP000233551">
    <property type="component" value="Unassembled WGS sequence"/>
</dbReference>
<gene>
    <name evidence="2" type="ORF">CRG98_020648</name>
</gene>
<feature type="region of interest" description="Disordered" evidence="1">
    <location>
        <begin position="1"/>
        <end position="22"/>
    </location>
</feature>
<evidence type="ECO:0000313" key="3">
    <source>
        <dbReference type="Proteomes" id="UP000233551"/>
    </source>
</evidence>